<dbReference type="Pfam" id="PF05536">
    <property type="entry name" value="Neurochondrin"/>
    <property type="match status" value="1"/>
</dbReference>
<accession>A0AAD9QFG9</accession>
<evidence type="ECO:0000256" key="1">
    <source>
        <dbReference type="ARBA" id="ARBA00006927"/>
    </source>
</evidence>
<protein>
    <submittedName>
        <fullName evidence="2">Neurochondrin</fullName>
    </submittedName>
</protein>
<dbReference type="AlphaFoldDB" id="A0AAD9QFG9"/>
<dbReference type="GO" id="GO:0048168">
    <property type="term" value="P:regulation of neuronal synaptic plasticity"/>
    <property type="evidence" value="ECO:0007669"/>
    <property type="project" value="TreeGrafter"/>
</dbReference>
<evidence type="ECO:0000313" key="3">
    <source>
        <dbReference type="Proteomes" id="UP001249851"/>
    </source>
</evidence>
<evidence type="ECO:0000313" key="2">
    <source>
        <dbReference type="EMBL" id="KAK2560336.1"/>
    </source>
</evidence>
<dbReference type="InterPro" id="IPR008709">
    <property type="entry name" value="Neurochondrin"/>
</dbReference>
<dbReference type="EMBL" id="JARQWQ010000037">
    <property type="protein sequence ID" value="KAK2560336.1"/>
    <property type="molecule type" value="Genomic_DNA"/>
</dbReference>
<keyword evidence="3" id="KW-1185">Reference proteome</keyword>
<dbReference type="GO" id="GO:0030425">
    <property type="term" value="C:dendrite"/>
    <property type="evidence" value="ECO:0007669"/>
    <property type="project" value="TreeGrafter"/>
</dbReference>
<dbReference type="GO" id="GO:0031175">
    <property type="term" value="P:neuron projection development"/>
    <property type="evidence" value="ECO:0007669"/>
    <property type="project" value="TreeGrafter"/>
</dbReference>
<dbReference type="PANTHER" id="PTHR13109">
    <property type="entry name" value="NEUROCHONDRIN"/>
    <property type="match status" value="1"/>
</dbReference>
<comment type="similarity">
    <text evidence="1">Belongs to the neurochondrin family.</text>
</comment>
<sequence>MEAKESASSSEESLRKCILLLNTARNDNERFAALLIVTQLVKSNSVDSCGRRSLFEAVGFNFIDRLLRSRRVPTECNQDIYRSLAFTILACFATDEIFIVHPDMISKIPLFIEGIASEDEIENNPITADCHEILSSLALTSEGCRHLSDKDTFSRLCQIASSTNVSIASAKRAFDVVVRIINNETRGSHTSGIWQEHREILFKLLESLSWRFKEAQDRTKFELCNDIALLLSGAERLSFQEFERKKWLEDTCIGIDAILRSKVPSQERDPAIILVSSLIELVGMSEILRCVQKGSPGLFILCTTISCVEIRMILEENTLSEIVPRSGVLVSCYKILEEAINFVVVNEGTFNSSADSPLPKILSSSLPKVYSLATEAVDSVIQFLQSVALTHKEEADNQRMQVVFASVRLLCAWMAEETSALQNRICELLPFLLKFAEESLNIVTECSANAPANIKDESGSRLSSPEIATDVNNIMKERPLGQVDVMRFLLSPLCHLSADEQMRLILIENGGLELLSKYYFQQWKIFNELVKTDAESTETNMCLVTIFGIILNFFVTEAKLVAKSQVLQEIGKHVVTFFPPMASSEKNVVLLFNMMVLGLLFLKVCVDEDVSLTTKEIFVFLKASVNFLKEARPCVCSRELQKTEHSKTSLSTKCEKVWADVAELWYLGLQVASDICGLLPSTREVVKDSGLSEAISRHDKTCFQDQGISEEELATLIDLLGKVTCEDA</sequence>
<organism evidence="2 3">
    <name type="scientific">Acropora cervicornis</name>
    <name type="common">Staghorn coral</name>
    <dbReference type="NCBI Taxonomy" id="6130"/>
    <lineage>
        <taxon>Eukaryota</taxon>
        <taxon>Metazoa</taxon>
        <taxon>Cnidaria</taxon>
        <taxon>Anthozoa</taxon>
        <taxon>Hexacorallia</taxon>
        <taxon>Scleractinia</taxon>
        <taxon>Astrocoeniina</taxon>
        <taxon>Acroporidae</taxon>
        <taxon>Acropora</taxon>
    </lineage>
</organism>
<reference evidence="2" key="2">
    <citation type="journal article" date="2023" name="Science">
        <title>Genomic signatures of disease resistance in endangered staghorn corals.</title>
        <authorList>
            <person name="Vollmer S.V."/>
            <person name="Selwyn J.D."/>
            <person name="Despard B.A."/>
            <person name="Roesel C.L."/>
        </authorList>
    </citation>
    <scope>NUCLEOTIDE SEQUENCE</scope>
    <source>
        <strain evidence="2">K2</strain>
    </source>
</reference>
<reference evidence="2" key="1">
    <citation type="journal article" date="2023" name="G3 (Bethesda)">
        <title>Whole genome assembly and annotation of the endangered Caribbean coral Acropora cervicornis.</title>
        <authorList>
            <person name="Selwyn J.D."/>
            <person name="Vollmer S.V."/>
        </authorList>
    </citation>
    <scope>NUCLEOTIDE SEQUENCE</scope>
    <source>
        <strain evidence="2">K2</strain>
    </source>
</reference>
<dbReference type="Proteomes" id="UP001249851">
    <property type="component" value="Unassembled WGS sequence"/>
</dbReference>
<proteinExistence type="inferred from homology"/>
<name>A0AAD9QFG9_ACRCE</name>
<gene>
    <name evidence="2" type="ORF">P5673_017339</name>
</gene>
<comment type="caution">
    <text evidence="2">The sequence shown here is derived from an EMBL/GenBank/DDBJ whole genome shotgun (WGS) entry which is preliminary data.</text>
</comment>
<dbReference type="PANTHER" id="PTHR13109:SF7">
    <property type="entry name" value="NEUROCHONDRIN"/>
    <property type="match status" value="1"/>
</dbReference>